<dbReference type="RefSeq" id="WP_192534578.1">
    <property type="nucleotide sequence ID" value="NZ_JACZHT010000005.1"/>
</dbReference>
<accession>A0A8J7CPX5</accession>
<keyword evidence="3" id="KW-0560">Oxidoreductase</keyword>
<dbReference type="PANTHER" id="PTHR38011:SF7">
    <property type="entry name" value="2,5-DIAMINO-6-RIBOSYLAMINO-4(3H)-PYRIMIDINONE 5'-PHOSPHATE REDUCTASE"/>
    <property type="match status" value="1"/>
</dbReference>
<sequence>MKKPYVIIHTLTSLEGKINSIAVPEFRSAARQYEQLALHPDTQIFNIRGYLNGRVTTDDNTTFYRPPDLRLDAAPVPEGDFIAEPDAAMYYVSIDPNGRLGWQDTVVDYGGVRAHVISVLTEKAGNAYRDMLRRHGISYIIAGEERLDNALVLHKLYTLFGMDRVMIGGGGVLNWSFLQAGLVDEVSVLLAPIADGSPDSPRLFQAREPYCSVGPRSFTLIEARPLEDSSLWLRYRVNPAPAA</sequence>
<evidence type="ECO:0000256" key="1">
    <source>
        <dbReference type="ARBA" id="ARBA00005104"/>
    </source>
</evidence>
<dbReference type="AlphaFoldDB" id="A0A8J7CPX5"/>
<dbReference type="EMBL" id="JACZHT010000005">
    <property type="protein sequence ID" value="MBE1237577.1"/>
    <property type="molecule type" value="Genomic_DNA"/>
</dbReference>
<comment type="caution">
    <text evidence="5">The sequence shown here is derived from an EMBL/GenBank/DDBJ whole genome shotgun (WGS) entry which is preliminary data.</text>
</comment>
<comment type="pathway">
    <text evidence="1">Cofactor biosynthesis; riboflavin biosynthesis.</text>
</comment>
<reference evidence="5" key="1">
    <citation type="submission" date="2020-10" db="EMBL/GenBank/DDBJ databases">
        <title>Genome sequence of the unusual species of purple photosynthetic bacteria, Phaeovibrio sulfidiphilus DSM 23193, type strain.</title>
        <authorList>
            <person name="Kyndt J.A."/>
            <person name="Meyer T.E."/>
        </authorList>
    </citation>
    <scope>NUCLEOTIDE SEQUENCE</scope>
    <source>
        <strain evidence="5">DSM 23193</strain>
    </source>
</reference>
<dbReference type="SUPFAM" id="SSF53597">
    <property type="entry name" value="Dihydrofolate reductase-like"/>
    <property type="match status" value="1"/>
</dbReference>
<organism evidence="5 6">
    <name type="scientific">Phaeovibrio sulfidiphilus</name>
    <dbReference type="NCBI Taxonomy" id="1220600"/>
    <lineage>
        <taxon>Bacteria</taxon>
        <taxon>Pseudomonadati</taxon>
        <taxon>Pseudomonadota</taxon>
        <taxon>Alphaproteobacteria</taxon>
        <taxon>Rhodospirillales</taxon>
        <taxon>Rhodospirillaceae</taxon>
        <taxon>Phaeovibrio</taxon>
    </lineage>
</organism>
<dbReference type="InterPro" id="IPR002734">
    <property type="entry name" value="RibDG_C"/>
</dbReference>
<name>A0A8J7CPX5_9PROT</name>
<dbReference type="Gene3D" id="3.40.430.10">
    <property type="entry name" value="Dihydrofolate Reductase, subunit A"/>
    <property type="match status" value="1"/>
</dbReference>
<dbReference type="PANTHER" id="PTHR38011">
    <property type="entry name" value="DIHYDROFOLATE REDUCTASE FAMILY PROTEIN (AFU_ORTHOLOGUE AFUA_8G06820)"/>
    <property type="match status" value="1"/>
</dbReference>
<keyword evidence="6" id="KW-1185">Reference proteome</keyword>
<keyword evidence="2" id="KW-0521">NADP</keyword>
<dbReference type="GO" id="GO:0008703">
    <property type="term" value="F:5-amino-6-(5-phosphoribosylamino)uracil reductase activity"/>
    <property type="evidence" value="ECO:0007669"/>
    <property type="project" value="InterPro"/>
</dbReference>
<proteinExistence type="predicted"/>
<evidence type="ECO:0000313" key="5">
    <source>
        <dbReference type="EMBL" id="MBE1237577.1"/>
    </source>
</evidence>
<evidence type="ECO:0000259" key="4">
    <source>
        <dbReference type="Pfam" id="PF01872"/>
    </source>
</evidence>
<evidence type="ECO:0000256" key="2">
    <source>
        <dbReference type="ARBA" id="ARBA00022857"/>
    </source>
</evidence>
<evidence type="ECO:0000313" key="6">
    <source>
        <dbReference type="Proteomes" id="UP000631034"/>
    </source>
</evidence>
<dbReference type="InterPro" id="IPR050765">
    <property type="entry name" value="Riboflavin_Biosynth_HTPR"/>
</dbReference>
<dbReference type="InterPro" id="IPR024072">
    <property type="entry name" value="DHFR-like_dom_sf"/>
</dbReference>
<feature type="domain" description="Bacterial bifunctional deaminase-reductase C-terminal" evidence="4">
    <location>
        <begin position="119"/>
        <end position="206"/>
    </location>
</feature>
<protein>
    <submittedName>
        <fullName evidence="5">RibD family protein</fullName>
    </submittedName>
</protein>
<dbReference type="GO" id="GO:0009231">
    <property type="term" value="P:riboflavin biosynthetic process"/>
    <property type="evidence" value="ECO:0007669"/>
    <property type="project" value="InterPro"/>
</dbReference>
<gene>
    <name evidence="5" type="ORF">IHV25_07940</name>
</gene>
<dbReference type="Proteomes" id="UP000631034">
    <property type="component" value="Unassembled WGS sequence"/>
</dbReference>
<evidence type="ECO:0000256" key="3">
    <source>
        <dbReference type="ARBA" id="ARBA00023002"/>
    </source>
</evidence>
<dbReference type="Pfam" id="PF01872">
    <property type="entry name" value="RibD_C"/>
    <property type="match status" value="1"/>
</dbReference>